<evidence type="ECO:0000313" key="2">
    <source>
        <dbReference type="Proteomes" id="UP000004095"/>
    </source>
</evidence>
<organism evidence="1 2">
    <name type="scientific">Microscilla marina ATCC 23134</name>
    <dbReference type="NCBI Taxonomy" id="313606"/>
    <lineage>
        <taxon>Bacteria</taxon>
        <taxon>Pseudomonadati</taxon>
        <taxon>Bacteroidota</taxon>
        <taxon>Cytophagia</taxon>
        <taxon>Cytophagales</taxon>
        <taxon>Microscillaceae</taxon>
        <taxon>Microscilla</taxon>
    </lineage>
</organism>
<comment type="caution">
    <text evidence="1">The sequence shown here is derived from an EMBL/GenBank/DDBJ whole genome shotgun (WGS) entry which is preliminary data.</text>
</comment>
<reference evidence="1 2" key="1">
    <citation type="submission" date="2007-01" db="EMBL/GenBank/DDBJ databases">
        <authorList>
            <person name="Haygood M."/>
            <person name="Podell S."/>
            <person name="Anderson C."/>
            <person name="Hopkinson B."/>
            <person name="Roe K."/>
            <person name="Barbeau K."/>
            <person name="Gaasterland T."/>
            <person name="Ferriera S."/>
            <person name="Johnson J."/>
            <person name="Kravitz S."/>
            <person name="Beeson K."/>
            <person name="Sutton G."/>
            <person name="Rogers Y.-H."/>
            <person name="Friedman R."/>
            <person name="Frazier M."/>
            <person name="Venter J.C."/>
        </authorList>
    </citation>
    <scope>NUCLEOTIDE SEQUENCE [LARGE SCALE GENOMIC DNA]</scope>
    <source>
        <strain evidence="1 2">ATCC 23134</strain>
    </source>
</reference>
<dbReference type="Proteomes" id="UP000004095">
    <property type="component" value="Unassembled WGS sequence"/>
</dbReference>
<gene>
    <name evidence="1" type="ORF">M23134_05188</name>
</gene>
<protein>
    <submittedName>
        <fullName evidence="1">Uncharacterized protein</fullName>
    </submittedName>
</protein>
<evidence type="ECO:0000313" key="1">
    <source>
        <dbReference type="EMBL" id="EAY31682.1"/>
    </source>
</evidence>
<dbReference type="SUPFAM" id="SSF48371">
    <property type="entry name" value="ARM repeat"/>
    <property type="match status" value="1"/>
</dbReference>
<dbReference type="OrthoDB" id="739506at2"/>
<dbReference type="RefSeq" id="WP_002693495.1">
    <property type="nucleotide sequence ID" value="NZ_AAWS01000002.1"/>
</dbReference>
<dbReference type="Gene3D" id="1.25.10.10">
    <property type="entry name" value="Leucine-rich Repeat Variant"/>
    <property type="match status" value="1"/>
</dbReference>
<dbReference type="AlphaFoldDB" id="A1ZDE3"/>
<dbReference type="eggNOG" id="COG1413">
    <property type="taxonomic scope" value="Bacteria"/>
</dbReference>
<name>A1ZDE3_MICM2</name>
<proteinExistence type="predicted"/>
<sequence length="745" mass="87088">MTIYTVENIQVDWEDLLERLKHHPSTQDFEHFKQVVSAYWVDQDKGEVLKASFVQIYEQITSYCEATQEFLLSIMFDFTITNLIVDILPQVFDQLLAQECSLEHEFLVVRYFIAYRCEGIGIWLSVEDFRGLMERYPSEQMQAHILTHVGDLYGYNTYVTPENRQAAIDLCYEYVQHPNQRLAYIASIGLMRSLNFETADDIICKVVNAFVEPSPYMNFYRDTYLVYRRVRKEFLFSDITERGSKQSEKHATPADILFLTNHVSLFRQTGKKQFTLVVPLLLSHLQPQNHNSFIIQAIMLMVFGDNTIQNYRNFNKVQQQVLETLVEKQWLREDKITGELLEAHAIPQNFIDLQVLLNRQSDRKALPDFDKLYEVDWKNTTHAYGEATDVPLQIMKLCSEDNETREEAWWQLWGNLFHQGSRYPASVLAVPYFIDLLKYEQVADKEKIMQYLLGLTLGYPEYYIHTSLNYERDILNFESEDEALMAELYHGVAEGIPVYLHFLEGGTMEEKQAAIFLLAWFYPFQKKIVPALKYFIEEEENEMVQANILLALSYLTSPTPANNHADFFRQWYQQAQSQWTKLAATIALYRLDEPQYRQEVLNELLQQLGRSVAEEQQQAEETIAQTNLPWVDEFGNMESFISGFFDELNEQQTSHVNQVLLEKIRTVSMFESLALNNILFRLNFEYAGKRPVAFDQLTKKQVGILQELLAIEQIWKVGNFISLLSDYGLPQGRQEMRTFLKAGGL</sequence>
<dbReference type="InterPro" id="IPR011989">
    <property type="entry name" value="ARM-like"/>
</dbReference>
<dbReference type="InterPro" id="IPR016024">
    <property type="entry name" value="ARM-type_fold"/>
</dbReference>
<dbReference type="EMBL" id="AAWS01000002">
    <property type="protein sequence ID" value="EAY31682.1"/>
    <property type="molecule type" value="Genomic_DNA"/>
</dbReference>
<keyword evidence="2" id="KW-1185">Reference proteome</keyword>
<accession>A1ZDE3</accession>